<feature type="domain" description="ABC transporter" evidence="5">
    <location>
        <begin position="52"/>
        <end position="291"/>
    </location>
</feature>
<dbReference type="InterPro" id="IPR003439">
    <property type="entry name" value="ABC_transporter-like_ATP-bd"/>
</dbReference>
<dbReference type="GO" id="GO:0016887">
    <property type="term" value="F:ATP hydrolysis activity"/>
    <property type="evidence" value="ECO:0007669"/>
    <property type="project" value="InterPro"/>
</dbReference>
<reference evidence="6 9" key="2">
    <citation type="submission" date="2020-08" db="EMBL/GenBank/DDBJ databases">
        <title>Genomic Encyclopedia of Type Strains, Phase IV (KMG-V): Genome sequencing to study the core and pangenomes of soil and plant-associated prokaryotes.</title>
        <authorList>
            <person name="Whitman W."/>
        </authorList>
    </citation>
    <scope>NUCLEOTIDE SEQUENCE [LARGE SCALE GENOMIC DNA]</scope>
    <source>
        <strain evidence="6 9">B3ACCR2</strain>
    </source>
</reference>
<dbReference type="InterPro" id="IPR027417">
    <property type="entry name" value="P-loop_NTPase"/>
</dbReference>
<dbReference type="InterPro" id="IPR003593">
    <property type="entry name" value="AAA+_ATPase"/>
</dbReference>
<evidence type="ECO:0000256" key="3">
    <source>
        <dbReference type="ARBA" id="ARBA00022840"/>
    </source>
</evidence>
<dbReference type="Proteomes" id="UP000278440">
    <property type="component" value="Unassembled WGS sequence"/>
</dbReference>
<dbReference type="Gene3D" id="3.40.50.300">
    <property type="entry name" value="P-loop containing nucleotide triphosphate hydrolases"/>
    <property type="match status" value="1"/>
</dbReference>
<dbReference type="FunFam" id="3.40.50.300:FF:000032">
    <property type="entry name" value="Export ABC transporter ATP-binding protein"/>
    <property type="match status" value="1"/>
</dbReference>
<dbReference type="GO" id="GO:0022857">
    <property type="term" value="F:transmembrane transporter activity"/>
    <property type="evidence" value="ECO:0007669"/>
    <property type="project" value="TreeGrafter"/>
</dbReference>
<proteinExistence type="predicted"/>
<dbReference type="GO" id="GO:0098796">
    <property type="term" value="C:membrane protein complex"/>
    <property type="evidence" value="ECO:0007669"/>
    <property type="project" value="UniProtKB-ARBA"/>
</dbReference>
<keyword evidence="2" id="KW-0547">Nucleotide-binding</keyword>
<gene>
    <name evidence="7" type="ORF">DFJ68_2400</name>
    <name evidence="6" type="ORF">FHW14_001349</name>
</gene>
<dbReference type="PROSITE" id="PS00211">
    <property type="entry name" value="ABC_TRANSPORTER_1"/>
    <property type="match status" value="1"/>
</dbReference>
<feature type="region of interest" description="Disordered" evidence="4">
    <location>
        <begin position="1"/>
        <end position="46"/>
    </location>
</feature>
<dbReference type="InterPro" id="IPR017871">
    <property type="entry name" value="ABC_transporter-like_CS"/>
</dbReference>
<dbReference type="PROSITE" id="PS50893">
    <property type="entry name" value="ABC_TRANSPORTER_2"/>
    <property type="match status" value="1"/>
</dbReference>
<dbReference type="CDD" id="cd03255">
    <property type="entry name" value="ABC_MJ0796_LolCDE_FtsE"/>
    <property type="match status" value="1"/>
</dbReference>
<comment type="caution">
    <text evidence="7">The sequence shown here is derived from an EMBL/GenBank/DDBJ whole genome shotgun (WGS) entry which is preliminary data.</text>
</comment>
<dbReference type="InterPro" id="IPR017911">
    <property type="entry name" value="MacB-like_ATP-bd"/>
</dbReference>
<dbReference type="Pfam" id="PF00005">
    <property type="entry name" value="ABC_tran"/>
    <property type="match status" value="1"/>
</dbReference>
<dbReference type="EMBL" id="JACHVT010000003">
    <property type="protein sequence ID" value="MBB2986195.1"/>
    <property type="molecule type" value="Genomic_DNA"/>
</dbReference>
<keyword evidence="3 7" id="KW-0067">ATP-binding</keyword>
<evidence type="ECO:0000313" key="8">
    <source>
        <dbReference type="Proteomes" id="UP000278440"/>
    </source>
</evidence>
<evidence type="ECO:0000259" key="5">
    <source>
        <dbReference type="PROSITE" id="PS50893"/>
    </source>
</evidence>
<evidence type="ECO:0000256" key="4">
    <source>
        <dbReference type="SAM" id="MobiDB-lite"/>
    </source>
</evidence>
<keyword evidence="8" id="KW-1185">Reference proteome</keyword>
<keyword evidence="1" id="KW-0813">Transport</keyword>
<dbReference type="EMBL" id="RBXT01000001">
    <property type="protein sequence ID" value="RKT78946.1"/>
    <property type="molecule type" value="Genomic_DNA"/>
</dbReference>
<name>A0A495Y1V9_9MICO</name>
<accession>A0A495Y1V9</accession>
<evidence type="ECO:0000256" key="1">
    <source>
        <dbReference type="ARBA" id="ARBA00022448"/>
    </source>
</evidence>
<organism evidence="7 8">
    <name type="scientific">Terracoccus luteus</name>
    <dbReference type="NCBI Taxonomy" id="53356"/>
    <lineage>
        <taxon>Bacteria</taxon>
        <taxon>Bacillati</taxon>
        <taxon>Actinomycetota</taxon>
        <taxon>Actinomycetes</taxon>
        <taxon>Micrococcales</taxon>
        <taxon>Intrasporangiaceae</taxon>
        <taxon>Terracoccus</taxon>
    </lineage>
</organism>
<dbReference type="PANTHER" id="PTHR24220">
    <property type="entry name" value="IMPORT ATP-BINDING PROTEIN"/>
    <property type="match status" value="1"/>
</dbReference>
<dbReference type="AlphaFoldDB" id="A0A495Y1V9"/>
<evidence type="ECO:0000313" key="7">
    <source>
        <dbReference type="EMBL" id="RKT78946.1"/>
    </source>
</evidence>
<dbReference type="SUPFAM" id="SSF52540">
    <property type="entry name" value="P-loop containing nucleoside triphosphate hydrolases"/>
    <property type="match status" value="1"/>
</dbReference>
<dbReference type="PANTHER" id="PTHR24220:SF685">
    <property type="entry name" value="ABC TRANSPORTER RELATED"/>
    <property type="match status" value="1"/>
</dbReference>
<dbReference type="SMART" id="SM00382">
    <property type="entry name" value="AAA"/>
    <property type="match status" value="1"/>
</dbReference>
<evidence type="ECO:0000256" key="2">
    <source>
        <dbReference type="ARBA" id="ARBA00022741"/>
    </source>
</evidence>
<dbReference type="GO" id="GO:0005886">
    <property type="term" value="C:plasma membrane"/>
    <property type="evidence" value="ECO:0007669"/>
    <property type="project" value="TreeGrafter"/>
</dbReference>
<sequence length="292" mass="30179">MSENATSHLPPHTPEPRMPVSAPGAPRPVAGATTAGSPDSPDSPVSATARDLVARGLVMRYGSDSTAPPALGGVDLRIEAGETVAVMGPSGSGKTTLLHVLAGIVRPTEGQVLWRGRDVARLGDADRTTLRRKDFGFVFQQGMLLPELPAVENVALPLLIDGTRRAAALARAAALFAPLGLAGYEKRRPGELSGGQAQRVAIARALVAQPGVVFADEPTGALDQTTSAEVMGHLTALVRHTGASLVLVTHDENVAAWCSRVVSVRDGRVVGDARTGTTTLHPAGLTTDGALR</sequence>
<dbReference type="RefSeq" id="WP_372498844.1">
    <property type="nucleotide sequence ID" value="NZ_JACHVT010000003.1"/>
</dbReference>
<dbReference type="InterPro" id="IPR015854">
    <property type="entry name" value="ABC_transpr_LolD-like"/>
</dbReference>
<dbReference type="Proteomes" id="UP000590811">
    <property type="component" value="Unassembled WGS sequence"/>
</dbReference>
<evidence type="ECO:0000313" key="6">
    <source>
        <dbReference type="EMBL" id="MBB2986195.1"/>
    </source>
</evidence>
<evidence type="ECO:0000313" key="9">
    <source>
        <dbReference type="Proteomes" id="UP000590811"/>
    </source>
</evidence>
<dbReference type="GO" id="GO:0005524">
    <property type="term" value="F:ATP binding"/>
    <property type="evidence" value="ECO:0007669"/>
    <property type="project" value="UniProtKB-KW"/>
</dbReference>
<reference evidence="7 8" key="1">
    <citation type="submission" date="2018-10" db="EMBL/GenBank/DDBJ databases">
        <title>Sequencing the genomes of 1000 actinobacteria strains.</title>
        <authorList>
            <person name="Klenk H.-P."/>
        </authorList>
    </citation>
    <scope>NUCLEOTIDE SEQUENCE [LARGE SCALE GENOMIC DNA]</scope>
    <source>
        <strain evidence="7 8">DSM 44267</strain>
    </source>
</reference>
<protein>
    <submittedName>
        <fullName evidence="7">Putative ABC transport system ATP-binding protein</fullName>
    </submittedName>
</protein>